<dbReference type="GO" id="GO:0051539">
    <property type="term" value="F:4 iron, 4 sulfur cluster binding"/>
    <property type="evidence" value="ECO:0007669"/>
    <property type="project" value="UniProtKB-UniRule"/>
</dbReference>
<dbReference type="FunFam" id="3.80.30.20:FF:000001">
    <property type="entry name" value="tRNA-2-methylthio-N(6)-dimethylallyladenosine synthase 2"/>
    <property type="match status" value="1"/>
</dbReference>
<dbReference type="GO" id="GO:0103039">
    <property type="term" value="F:protein methylthiotransferase activity"/>
    <property type="evidence" value="ECO:0007669"/>
    <property type="project" value="UniProtKB-EC"/>
</dbReference>
<feature type="domain" description="Radical SAM core" evidence="11">
    <location>
        <begin position="145"/>
        <end position="383"/>
    </location>
</feature>
<dbReference type="Gene3D" id="2.40.50.140">
    <property type="entry name" value="Nucleic acid-binding proteins"/>
    <property type="match status" value="1"/>
</dbReference>
<keyword evidence="6 8" id="KW-0408">Iron</keyword>
<dbReference type="Pfam" id="PF04055">
    <property type="entry name" value="Radical_SAM"/>
    <property type="match status" value="1"/>
</dbReference>
<dbReference type="InterPro" id="IPR020612">
    <property type="entry name" value="Methylthiotransferase_CS"/>
</dbReference>
<dbReference type="PROSITE" id="PS51918">
    <property type="entry name" value="RADICAL_SAM"/>
    <property type="match status" value="1"/>
</dbReference>
<dbReference type="GO" id="GO:0005840">
    <property type="term" value="C:ribosome"/>
    <property type="evidence" value="ECO:0007669"/>
    <property type="project" value="UniProtKB-KW"/>
</dbReference>
<gene>
    <name evidence="8 12" type="primary">rimO</name>
    <name evidence="12" type="ORF">M8523_15325</name>
</gene>
<dbReference type="EC" id="2.8.4.4" evidence="8"/>
<dbReference type="PANTHER" id="PTHR43837">
    <property type="entry name" value="RIBOSOMAL PROTEIN S12 METHYLTHIOTRANSFERASE RIMO"/>
    <property type="match status" value="1"/>
</dbReference>
<proteinExistence type="inferred from homology"/>
<dbReference type="SFLD" id="SFLDS00029">
    <property type="entry name" value="Radical_SAM"/>
    <property type="match status" value="1"/>
</dbReference>
<sequence length="451" mass="49511">MSVLTEVSKAPTAERSAPRISFVSLGCPKALVDSERIITRLRAEGYELTKSHAGADAVIVNTCGFLDSAKRESLDAIGAALAENGKVIVTGCMGAEPEAISAAHPNVMAISGPQAYESVMTAVRQAAAPLHDPFFDLVPPQGVKLTPRHYAYLKISEGCNNRCSFCIIPKLRGDLVSRPAGDVLREAERLAKAGVKELLVVSQDTGAYGLDVRYAESRFGDRDVRTKFIDLARELGRLGPWVRLHYVYPYPHIDEVIDLMAEGSVLPYLDIPFQHASPKVLRAMRRPGNHEKVLERIRSWRTALPDITLRSTFIVGFPGETEEDFAFLLDWMTEAKLDRVGAFKYEPVAGAPANDLGLEPVPPEVQAERHRRFMEHQQRISAARLKAKVGRRLSVIVDAAGSTVAQGRTKGDAPEIDGKVYLTSRRPVRVGDIVTVRVERADAYDLHGSVV</sequence>
<dbReference type="InterPro" id="IPR058240">
    <property type="entry name" value="rSAM_sf"/>
</dbReference>
<evidence type="ECO:0000259" key="11">
    <source>
        <dbReference type="PROSITE" id="PS51918"/>
    </source>
</evidence>
<keyword evidence="1 8" id="KW-0004">4Fe-4S</keyword>
<dbReference type="SFLD" id="SFLDF00274">
    <property type="entry name" value="ribosomal_protein_S12_methylth"/>
    <property type="match status" value="1"/>
</dbReference>
<comment type="catalytic activity">
    <reaction evidence="8">
        <text>L-aspartate(89)-[ribosomal protein uS12]-hydrogen + (sulfur carrier)-SH + AH2 + 2 S-adenosyl-L-methionine = 3-methylsulfanyl-L-aspartate(89)-[ribosomal protein uS12]-hydrogen + (sulfur carrier)-H + 5'-deoxyadenosine + L-methionine + A + S-adenosyl-L-homocysteine + 2 H(+)</text>
        <dbReference type="Rhea" id="RHEA:37087"/>
        <dbReference type="Rhea" id="RHEA-COMP:10460"/>
        <dbReference type="Rhea" id="RHEA-COMP:10461"/>
        <dbReference type="Rhea" id="RHEA-COMP:14737"/>
        <dbReference type="Rhea" id="RHEA-COMP:14739"/>
        <dbReference type="ChEBI" id="CHEBI:13193"/>
        <dbReference type="ChEBI" id="CHEBI:15378"/>
        <dbReference type="ChEBI" id="CHEBI:17319"/>
        <dbReference type="ChEBI" id="CHEBI:17499"/>
        <dbReference type="ChEBI" id="CHEBI:29917"/>
        <dbReference type="ChEBI" id="CHEBI:29961"/>
        <dbReference type="ChEBI" id="CHEBI:57844"/>
        <dbReference type="ChEBI" id="CHEBI:57856"/>
        <dbReference type="ChEBI" id="CHEBI:59789"/>
        <dbReference type="ChEBI" id="CHEBI:64428"/>
        <dbReference type="ChEBI" id="CHEBI:73599"/>
        <dbReference type="EC" id="2.8.4.4"/>
    </reaction>
</comment>
<evidence type="ECO:0000256" key="8">
    <source>
        <dbReference type="HAMAP-Rule" id="MF_01865"/>
    </source>
</evidence>
<evidence type="ECO:0000256" key="4">
    <source>
        <dbReference type="ARBA" id="ARBA00022691"/>
    </source>
</evidence>
<dbReference type="FunFam" id="3.40.50.12160:FF:000002">
    <property type="entry name" value="Ribosomal protein S12 methylthiotransferase RimO"/>
    <property type="match status" value="1"/>
</dbReference>
<keyword evidence="13" id="KW-1185">Reference proteome</keyword>
<dbReference type="SUPFAM" id="SSF102114">
    <property type="entry name" value="Radical SAM enzymes"/>
    <property type="match status" value="1"/>
</dbReference>
<dbReference type="SFLD" id="SFLDG01061">
    <property type="entry name" value="methylthiotransferase"/>
    <property type="match status" value="1"/>
</dbReference>
<keyword evidence="2 8" id="KW-0963">Cytoplasm</keyword>
<dbReference type="InterPro" id="IPR006638">
    <property type="entry name" value="Elp3/MiaA/NifB-like_rSAM"/>
</dbReference>
<dbReference type="NCBIfam" id="TIGR00089">
    <property type="entry name" value="MiaB/RimO family radical SAM methylthiotransferase"/>
    <property type="match status" value="1"/>
</dbReference>
<dbReference type="GO" id="GO:0046872">
    <property type="term" value="F:metal ion binding"/>
    <property type="evidence" value="ECO:0007669"/>
    <property type="project" value="UniProtKB-KW"/>
</dbReference>
<evidence type="ECO:0000256" key="1">
    <source>
        <dbReference type="ARBA" id="ARBA00022485"/>
    </source>
</evidence>
<evidence type="ECO:0000259" key="10">
    <source>
        <dbReference type="PROSITE" id="PS51449"/>
    </source>
</evidence>
<dbReference type="SMART" id="SM00729">
    <property type="entry name" value="Elp3"/>
    <property type="match status" value="1"/>
</dbReference>
<organism evidence="12 13">
    <name type="scientific">Lichenifustis flavocetrariae</name>
    <dbReference type="NCBI Taxonomy" id="2949735"/>
    <lineage>
        <taxon>Bacteria</taxon>
        <taxon>Pseudomonadati</taxon>
        <taxon>Pseudomonadota</taxon>
        <taxon>Alphaproteobacteria</taxon>
        <taxon>Hyphomicrobiales</taxon>
        <taxon>Lichenihabitantaceae</taxon>
        <taxon>Lichenifustis</taxon>
    </lineage>
</organism>
<feature type="domain" description="MTTase N-terminal" evidence="10">
    <location>
        <begin position="18"/>
        <end position="128"/>
    </location>
</feature>
<name>A0AA42CJA9_9HYPH</name>
<keyword evidence="12" id="KW-0689">Ribosomal protein</keyword>
<comment type="similarity">
    <text evidence="8">Belongs to the methylthiotransferase family. RimO subfamily.</text>
</comment>
<dbReference type="Gene3D" id="3.40.50.12160">
    <property type="entry name" value="Methylthiotransferase, N-terminal domain"/>
    <property type="match status" value="1"/>
</dbReference>
<dbReference type="AlphaFoldDB" id="A0AA42CJA9"/>
<evidence type="ECO:0000259" key="9">
    <source>
        <dbReference type="PROSITE" id="PS50926"/>
    </source>
</evidence>
<evidence type="ECO:0000313" key="12">
    <source>
        <dbReference type="EMBL" id="MCW6509393.1"/>
    </source>
</evidence>
<feature type="binding site" evidence="8">
    <location>
        <position position="163"/>
    </location>
    <ligand>
        <name>[4Fe-4S] cluster</name>
        <dbReference type="ChEBI" id="CHEBI:49883"/>
        <label>2</label>
        <note>4Fe-4S-S-AdoMet</note>
    </ligand>
</feature>
<dbReference type="Gene3D" id="3.80.30.20">
    <property type="entry name" value="tm_1862 like domain"/>
    <property type="match status" value="1"/>
</dbReference>
<comment type="cofactor">
    <cofactor evidence="8">
        <name>[4Fe-4S] cluster</name>
        <dbReference type="ChEBI" id="CHEBI:49883"/>
    </cofactor>
    <text evidence="8">Binds 2 [4Fe-4S] clusters. One cluster is coordinated with 3 cysteines and an exchangeable S-adenosyl-L-methionine.</text>
</comment>
<keyword evidence="12" id="KW-0687">Ribonucleoprotein</keyword>
<dbReference type="GO" id="GO:0035599">
    <property type="term" value="F:aspartic acid methylthiotransferase activity"/>
    <property type="evidence" value="ECO:0007669"/>
    <property type="project" value="TreeGrafter"/>
</dbReference>
<comment type="function">
    <text evidence="8">Catalyzes the methylthiolation of an aspartic acid residue of ribosomal protein uS12.</text>
</comment>
<dbReference type="InterPro" id="IPR005840">
    <property type="entry name" value="Ribosomal_uS12_MeSTrfase_RimO"/>
</dbReference>
<evidence type="ECO:0000256" key="3">
    <source>
        <dbReference type="ARBA" id="ARBA00022679"/>
    </source>
</evidence>
<evidence type="ECO:0000256" key="2">
    <source>
        <dbReference type="ARBA" id="ARBA00022490"/>
    </source>
</evidence>
<keyword evidence="7 8" id="KW-0411">Iron-sulfur</keyword>
<dbReference type="GO" id="GO:0006400">
    <property type="term" value="P:tRNA modification"/>
    <property type="evidence" value="ECO:0007669"/>
    <property type="project" value="InterPro"/>
</dbReference>
<reference evidence="12" key="1">
    <citation type="submission" date="2022-05" db="EMBL/GenBank/DDBJ databases">
        <authorList>
            <person name="Pankratov T."/>
        </authorList>
    </citation>
    <scope>NUCLEOTIDE SEQUENCE</scope>
    <source>
        <strain evidence="12">BP6-180914</strain>
    </source>
</reference>
<dbReference type="FunFam" id="2.40.50.140:FF:000060">
    <property type="entry name" value="Ribosomal protein S12 methylthiotransferase RimO"/>
    <property type="match status" value="1"/>
</dbReference>
<dbReference type="PROSITE" id="PS50926">
    <property type="entry name" value="TRAM"/>
    <property type="match status" value="1"/>
</dbReference>
<feature type="binding site" evidence="8">
    <location>
        <position position="27"/>
    </location>
    <ligand>
        <name>[4Fe-4S] cluster</name>
        <dbReference type="ChEBI" id="CHEBI:49883"/>
        <label>1</label>
    </ligand>
</feature>
<dbReference type="CDD" id="cd01335">
    <property type="entry name" value="Radical_SAM"/>
    <property type="match status" value="1"/>
</dbReference>
<dbReference type="Pfam" id="PF00919">
    <property type="entry name" value="UPF0004"/>
    <property type="match status" value="1"/>
</dbReference>
<dbReference type="PANTHER" id="PTHR43837:SF1">
    <property type="entry name" value="RIBOSOMAL PROTEIN US12 METHYLTHIOTRANSFERASE RIMO"/>
    <property type="match status" value="1"/>
</dbReference>
<comment type="caution">
    <text evidence="12">The sequence shown here is derived from an EMBL/GenBank/DDBJ whole genome shotgun (WGS) entry which is preliminary data.</text>
</comment>
<feature type="binding site" evidence="8">
    <location>
        <position position="159"/>
    </location>
    <ligand>
        <name>[4Fe-4S] cluster</name>
        <dbReference type="ChEBI" id="CHEBI:49883"/>
        <label>2</label>
        <note>4Fe-4S-S-AdoMet</note>
    </ligand>
</feature>
<comment type="subcellular location">
    <subcellularLocation>
        <location evidence="8">Cytoplasm</location>
    </subcellularLocation>
</comment>
<dbReference type="NCBIfam" id="TIGR01125">
    <property type="entry name" value="30S ribosomal protein S12 methylthiotransferase RimO"/>
    <property type="match status" value="1"/>
</dbReference>
<dbReference type="InterPro" id="IPR002792">
    <property type="entry name" value="TRAM_dom"/>
</dbReference>
<keyword evidence="4 8" id="KW-0949">S-adenosyl-L-methionine</keyword>
<accession>A0AA42CJA9</accession>
<dbReference type="InterPro" id="IPR023404">
    <property type="entry name" value="rSAM_horseshoe"/>
</dbReference>
<dbReference type="SFLD" id="SFLDG01082">
    <property type="entry name" value="B12-binding_domain_containing"/>
    <property type="match status" value="1"/>
</dbReference>
<dbReference type="HAMAP" id="MF_01865">
    <property type="entry name" value="MTTase_RimO"/>
    <property type="match status" value="1"/>
</dbReference>
<dbReference type="InterPro" id="IPR038135">
    <property type="entry name" value="Methylthiotransferase_N_sf"/>
</dbReference>
<dbReference type="InterPro" id="IPR012340">
    <property type="entry name" value="NA-bd_OB-fold"/>
</dbReference>
<dbReference type="GO" id="GO:0005829">
    <property type="term" value="C:cytosol"/>
    <property type="evidence" value="ECO:0007669"/>
    <property type="project" value="TreeGrafter"/>
</dbReference>
<feature type="domain" description="TRAM" evidence="9">
    <location>
        <begin position="386"/>
        <end position="451"/>
    </location>
</feature>
<evidence type="ECO:0000313" key="13">
    <source>
        <dbReference type="Proteomes" id="UP001165667"/>
    </source>
</evidence>
<dbReference type="InterPro" id="IPR005839">
    <property type="entry name" value="Methylthiotransferase"/>
</dbReference>
<dbReference type="EMBL" id="JAMOIM010000009">
    <property type="protein sequence ID" value="MCW6509393.1"/>
    <property type="molecule type" value="Genomic_DNA"/>
</dbReference>
<dbReference type="PROSITE" id="PS01278">
    <property type="entry name" value="MTTASE_RADICAL"/>
    <property type="match status" value="1"/>
</dbReference>
<evidence type="ECO:0000256" key="7">
    <source>
        <dbReference type="ARBA" id="ARBA00023014"/>
    </source>
</evidence>
<dbReference type="InterPro" id="IPR013848">
    <property type="entry name" value="Methylthiotransferase_N"/>
</dbReference>
<dbReference type="Pfam" id="PF18693">
    <property type="entry name" value="TRAM_2"/>
    <property type="match status" value="1"/>
</dbReference>
<evidence type="ECO:0000256" key="6">
    <source>
        <dbReference type="ARBA" id="ARBA00023004"/>
    </source>
</evidence>
<keyword evidence="3 8" id="KW-0808">Transferase</keyword>
<feature type="binding site" evidence="8">
    <location>
        <position position="166"/>
    </location>
    <ligand>
        <name>[4Fe-4S] cluster</name>
        <dbReference type="ChEBI" id="CHEBI:49883"/>
        <label>2</label>
        <note>4Fe-4S-S-AdoMet</note>
    </ligand>
</feature>
<feature type="binding site" evidence="8">
    <location>
        <position position="92"/>
    </location>
    <ligand>
        <name>[4Fe-4S] cluster</name>
        <dbReference type="ChEBI" id="CHEBI:49883"/>
        <label>1</label>
    </ligand>
</feature>
<keyword evidence="5 8" id="KW-0479">Metal-binding</keyword>
<dbReference type="PROSITE" id="PS51449">
    <property type="entry name" value="MTTASE_N"/>
    <property type="match status" value="1"/>
</dbReference>
<dbReference type="InterPro" id="IPR007197">
    <property type="entry name" value="rSAM"/>
</dbReference>
<dbReference type="RefSeq" id="WP_282585756.1">
    <property type="nucleotide sequence ID" value="NZ_JAMOIM010000009.1"/>
</dbReference>
<feature type="binding site" evidence="8">
    <location>
        <position position="63"/>
    </location>
    <ligand>
        <name>[4Fe-4S] cluster</name>
        <dbReference type="ChEBI" id="CHEBI:49883"/>
        <label>1</label>
    </ligand>
</feature>
<evidence type="ECO:0000256" key="5">
    <source>
        <dbReference type="ARBA" id="ARBA00022723"/>
    </source>
</evidence>
<protein>
    <recommendedName>
        <fullName evidence="8">Ribosomal protein uS12 methylthiotransferase RimO</fullName>
        <shortName evidence="8">uS12 MTTase</shortName>
        <shortName evidence="8">uS12 methylthiotransferase</shortName>
        <ecNumber evidence="8">2.8.4.4</ecNumber>
    </recommendedName>
    <alternativeName>
        <fullName evidence="8">Ribosomal protein uS12 (aspartate-C(3))-methylthiotransferase</fullName>
    </alternativeName>
    <alternativeName>
        <fullName evidence="8">Ribosome maturation factor RimO</fullName>
    </alternativeName>
</protein>
<dbReference type="Proteomes" id="UP001165667">
    <property type="component" value="Unassembled WGS sequence"/>
</dbReference>